<evidence type="ECO:0000256" key="4">
    <source>
        <dbReference type="ARBA" id="ARBA00022729"/>
    </source>
</evidence>
<organism evidence="8 9">
    <name type="scientific">Oedothorax gibbosus</name>
    <dbReference type="NCBI Taxonomy" id="931172"/>
    <lineage>
        <taxon>Eukaryota</taxon>
        <taxon>Metazoa</taxon>
        <taxon>Ecdysozoa</taxon>
        <taxon>Arthropoda</taxon>
        <taxon>Chelicerata</taxon>
        <taxon>Arachnida</taxon>
        <taxon>Araneae</taxon>
        <taxon>Araneomorphae</taxon>
        <taxon>Entelegynae</taxon>
        <taxon>Araneoidea</taxon>
        <taxon>Linyphiidae</taxon>
        <taxon>Erigoninae</taxon>
        <taxon>Oedothorax</taxon>
    </lineage>
</organism>
<evidence type="ECO:0000256" key="2">
    <source>
        <dbReference type="ARBA" id="ARBA00005375"/>
    </source>
</evidence>
<keyword evidence="5" id="KW-0378">Hydrolase</keyword>
<name>A0AAV6UGP0_9ARAC</name>
<dbReference type="CDD" id="cd07061">
    <property type="entry name" value="HP_HAP_like"/>
    <property type="match status" value="1"/>
</dbReference>
<dbReference type="EMBL" id="JAFNEN010000441">
    <property type="protein sequence ID" value="KAG8182928.1"/>
    <property type="molecule type" value="Genomic_DNA"/>
</dbReference>
<evidence type="ECO:0000313" key="8">
    <source>
        <dbReference type="EMBL" id="KAG8182928.1"/>
    </source>
</evidence>
<dbReference type="PANTHER" id="PTHR11567">
    <property type="entry name" value="ACID PHOSPHATASE-RELATED"/>
    <property type="match status" value="1"/>
</dbReference>
<evidence type="ECO:0000256" key="6">
    <source>
        <dbReference type="ARBA" id="ARBA00023157"/>
    </source>
</evidence>
<evidence type="ECO:0000256" key="7">
    <source>
        <dbReference type="ARBA" id="ARBA00023180"/>
    </source>
</evidence>
<dbReference type="Gene3D" id="3.40.50.1240">
    <property type="entry name" value="Phosphoglycerate mutase-like"/>
    <property type="match status" value="1"/>
</dbReference>
<dbReference type="InterPro" id="IPR000560">
    <property type="entry name" value="His_Pase_clade-2"/>
</dbReference>
<dbReference type="InterPro" id="IPR033379">
    <property type="entry name" value="Acid_Pase_AS"/>
</dbReference>
<dbReference type="EC" id="3.1.3.2" evidence="3"/>
<evidence type="ECO:0000313" key="9">
    <source>
        <dbReference type="Proteomes" id="UP000827092"/>
    </source>
</evidence>
<gene>
    <name evidence="8" type="ORF">JTE90_028749</name>
</gene>
<dbReference type="SUPFAM" id="SSF53254">
    <property type="entry name" value="Phosphoglycerate mutase-like"/>
    <property type="match status" value="1"/>
</dbReference>
<dbReference type="AlphaFoldDB" id="A0AAV6UGP0"/>
<dbReference type="Proteomes" id="UP000827092">
    <property type="component" value="Unassembled WGS sequence"/>
</dbReference>
<keyword evidence="4" id="KW-0732">Signal</keyword>
<dbReference type="InterPro" id="IPR029033">
    <property type="entry name" value="His_PPase_superfam"/>
</dbReference>
<comment type="caution">
    <text evidence="8">The sequence shown here is derived from an EMBL/GenBank/DDBJ whole genome shotgun (WGS) entry which is preliminary data.</text>
</comment>
<dbReference type="GO" id="GO:0003993">
    <property type="term" value="F:acid phosphatase activity"/>
    <property type="evidence" value="ECO:0007669"/>
    <property type="project" value="UniProtKB-EC"/>
</dbReference>
<comment type="similarity">
    <text evidence="2">Belongs to the histidine acid phosphatase family.</text>
</comment>
<evidence type="ECO:0000256" key="1">
    <source>
        <dbReference type="ARBA" id="ARBA00000032"/>
    </source>
</evidence>
<proteinExistence type="inferred from homology"/>
<dbReference type="PANTHER" id="PTHR11567:SF211">
    <property type="entry name" value="PROSTATIC ACID PHOSPHATASE"/>
    <property type="match status" value="1"/>
</dbReference>
<reference evidence="8 9" key="1">
    <citation type="journal article" date="2022" name="Nat. Ecol. Evol.">
        <title>A masculinizing supergene underlies an exaggerated male reproductive morph in a spider.</title>
        <authorList>
            <person name="Hendrickx F."/>
            <person name="De Corte Z."/>
            <person name="Sonet G."/>
            <person name="Van Belleghem S.M."/>
            <person name="Kostlbacher S."/>
            <person name="Vangestel C."/>
        </authorList>
    </citation>
    <scope>NUCLEOTIDE SEQUENCE [LARGE SCALE GENOMIC DNA]</scope>
    <source>
        <strain evidence="8">W744_W776</strain>
    </source>
</reference>
<sequence length="438" mass="49867">MNGLFVKFHLVLLINWSRNSSSITRTVSMLAAAWIAAAAVSCAFAQDTELLLVQMIYRHGARAPIIPYPTDPNPPESWPEGFGTLTKLGKRQHYVLGTFLRSFYSGFVTSDPKELMVNSTEYDRCIRSALSNLASFYAPTEEWTIEEGLAWQPIAVYYKDSASDRYLAMGSKCPKFFEIQDQRFNSTEFMNVVESHREMIEAVMYHGGVPDWQWACLLQDTVLAEKVHGLIVPEWLDPWWEELTELTEFAFFWLFNTPQQKRIRAGPILGKFIENMDNKIAGINDQIKVHMYSAHDANLVALLEALDLYERRPPFSACLLVELHELLDGEKAIRLLYLNSSTPEDINTIHPNILKLQGCGEFCPLEDFRQLTKHLIPEDWDKECQTTNELYNNEAESLSRLFGSHEFMDNKMPTTTGGTTCGPSTGSNEMIDCSVDTE</sequence>
<accession>A0AAV6UGP0</accession>
<keyword evidence="7" id="KW-0325">Glycoprotein</keyword>
<protein>
    <recommendedName>
        <fullName evidence="3">acid phosphatase</fullName>
        <ecNumber evidence="3">3.1.3.2</ecNumber>
    </recommendedName>
</protein>
<dbReference type="PROSITE" id="PS00616">
    <property type="entry name" value="HIS_ACID_PHOSPHAT_1"/>
    <property type="match status" value="1"/>
</dbReference>
<evidence type="ECO:0000256" key="3">
    <source>
        <dbReference type="ARBA" id="ARBA00012646"/>
    </source>
</evidence>
<comment type="catalytic activity">
    <reaction evidence="1">
        <text>a phosphate monoester + H2O = an alcohol + phosphate</text>
        <dbReference type="Rhea" id="RHEA:15017"/>
        <dbReference type="ChEBI" id="CHEBI:15377"/>
        <dbReference type="ChEBI" id="CHEBI:30879"/>
        <dbReference type="ChEBI" id="CHEBI:43474"/>
        <dbReference type="ChEBI" id="CHEBI:67140"/>
        <dbReference type="EC" id="3.1.3.2"/>
    </reaction>
</comment>
<keyword evidence="9" id="KW-1185">Reference proteome</keyword>
<keyword evidence="6" id="KW-1015">Disulfide bond</keyword>
<dbReference type="InterPro" id="IPR050645">
    <property type="entry name" value="Histidine_acid_phosphatase"/>
</dbReference>
<evidence type="ECO:0000256" key="5">
    <source>
        <dbReference type="ARBA" id="ARBA00022801"/>
    </source>
</evidence>
<dbReference type="PROSITE" id="PS00778">
    <property type="entry name" value="HIS_ACID_PHOSPHAT_2"/>
    <property type="match status" value="1"/>
</dbReference>
<dbReference type="Pfam" id="PF00328">
    <property type="entry name" value="His_Phos_2"/>
    <property type="match status" value="1"/>
</dbReference>